<dbReference type="PANTHER" id="PTHR23105">
    <property type="entry name" value="RIBOSOMAL PROTEIN L7AE FAMILY MEMBER"/>
    <property type="match status" value="1"/>
</dbReference>
<proteinExistence type="inferred from homology"/>
<sequence length="196" mass="21674">MDRLSVPPAVNQFSHSMTKDKATALFKLLAKYRPEAPADKKARLLAAAEATAAGKDVESKGPACAIKFGLKHVTALVEEKKAKLVIIASDVDPIELVVWLPALCRKMNVPYCIVKNKSRLGALVYQKNATALCLTSVNKADESELRNLEENCMDNFNGAKMTWLKSGAPVMGLKTQMRLHKRQVQLEKELEKRNQA</sequence>
<comment type="similarity">
    <text evidence="1 4">Belongs to the eukaryotic ribosomal protein eL8 family.</text>
</comment>
<dbReference type="InterPro" id="IPR001921">
    <property type="entry name" value="Ribosomal_eL8_euk"/>
</dbReference>
<keyword evidence="3 4" id="KW-0687">Ribonucleoprotein</keyword>
<evidence type="ECO:0000256" key="1">
    <source>
        <dbReference type="ARBA" id="ARBA00007337"/>
    </source>
</evidence>
<dbReference type="GO" id="GO:0022625">
    <property type="term" value="C:cytosolic large ribosomal subunit"/>
    <property type="evidence" value="ECO:0007669"/>
    <property type="project" value="UniProtKB-UniRule"/>
</dbReference>
<dbReference type="SUPFAM" id="SSF55315">
    <property type="entry name" value="L30e-like"/>
    <property type="match status" value="1"/>
</dbReference>
<evidence type="ECO:0000256" key="4">
    <source>
        <dbReference type="RuleBase" id="RU367042"/>
    </source>
</evidence>
<dbReference type="InterPro" id="IPR029064">
    <property type="entry name" value="Ribosomal_eL30-like_sf"/>
</dbReference>
<dbReference type="InterPro" id="IPR004038">
    <property type="entry name" value="Ribosomal_eL8/eL30/eS12/Gad45"/>
</dbReference>
<accession>A0A7S2GD04</accession>
<dbReference type="PRINTS" id="PR00882">
    <property type="entry name" value="RIBOSOMALL7A"/>
</dbReference>
<dbReference type="InterPro" id="IPR050257">
    <property type="entry name" value="eL8/uL1-like"/>
</dbReference>
<name>A0A7S2GD04_9STRA</name>
<dbReference type="PROSITE" id="PS01082">
    <property type="entry name" value="RIBOSOMAL_L7AE"/>
    <property type="match status" value="1"/>
</dbReference>
<organism evidence="6">
    <name type="scientific">Florenciella parvula</name>
    <dbReference type="NCBI Taxonomy" id="236787"/>
    <lineage>
        <taxon>Eukaryota</taxon>
        <taxon>Sar</taxon>
        <taxon>Stramenopiles</taxon>
        <taxon>Ochrophyta</taxon>
        <taxon>Dictyochophyceae</taxon>
        <taxon>Florenciellales</taxon>
        <taxon>Florenciella</taxon>
    </lineage>
</organism>
<keyword evidence="2 4" id="KW-0689">Ribosomal protein</keyword>
<dbReference type="PRINTS" id="PR00881">
    <property type="entry name" value="L7ARS6FAMILY"/>
</dbReference>
<comment type="function">
    <text evidence="4">Component of the ribosome.</text>
</comment>
<evidence type="ECO:0000256" key="2">
    <source>
        <dbReference type="ARBA" id="ARBA00022980"/>
    </source>
</evidence>
<gene>
    <name evidence="6" type="ORF">FPAR1323_LOCUS14907</name>
</gene>
<dbReference type="Pfam" id="PF01248">
    <property type="entry name" value="Ribosomal_L7Ae"/>
    <property type="match status" value="1"/>
</dbReference>
<dbReference type="AlphaFoldDB" id="A0A7S2GD04"/>
<reference evidence="6" key="1">
    <citation type="submission" date="2021-01" db="EMBL/GenBank/DDBJ databases">
        <authorList>
            <person name="Corre E."/>
            <person name="Pelletier E."/>
            <person name="Niang G."/>
            <person name="Scheremetjew M."/>
            <person name="Finn R."/>
            <person name="Kale V."/>
            <person name="Holt S."/>
            <person name="Cochrane G."/>
            <person name="Meng A."/>
            <person name="Brown T."/>
            <person name="Cohen L."/>
        </authorList>
    </citation>
    <scope>NUCLEOTIDE SEQUENCE</scope>
    <source>
        <strain evidence="6">RCC1693</strain>
    </source>
</reference>
<dbReference type="Gene3D" id="3.30.1330.30">
    <property type="match status" value="1"/>
</dbReference>
<dbReference type="GO" id="GO:0003723">
    <property type="term" value="F:RNA binding"/>
    <property type="evidence" value="ECO:0007669"/>
    <property type="project" value="UniProtKB-UniRule"/>
</dbReference>
<dbReference type="InterPro" id="IPR004037">
    <property type="entry name" value="Ribosomal_eL8-like_CS"/>
</dbReference>
<evidence type="ECO:0000256" key="3">
    <source>
        <dbReference type="ARBA" id="ARBA00023274"/>
    </source>
</evidence>
<dbReference type="GO" id="GO:0042254">
    <property type="term" value="P:ribosome biogenesis"/>
    <property type="evidence" value="ECO:0007669"/>
    <property type="project" value="InterPro"/>
</dbReference>
<dbReference type="EMBL" id="HBGT01028566">
    <property type="protein sequence ID" value="CAD9441573.1"/>
    <property type="molecule type" value="Transcribed_RNA"/>
</dbReference>
<protein>
    <recommendedName>
        <fullName evidence="4">60S ribosomal protein L7a</fullName>
    </recommendedName>
</protein>
<feature type="domain" description="Ribosomal protein eL8/eL30/eS12/Gadd45" evidence="5">
    <location>
        <begin position="66"/>
        <end position="142"/>
    </location>
</feature>
<evidence type="ECO:0000259" key="5">
    <source>
        <dbReference type="Pfam" id="PF01248"/>
    </source>
</evidence>
<evidence type="ECO:0000313" key="6">
    <source>
        <dbReference type="EMBL" id="CAD9441573.1"/>
    </source>
</evidence>
<dbReference type="InterPro" id="IPR018492">
    <property type="entry name" value="Ribosomal_eL8/Nhp2"/>
</dbReference>